<sequence length="952" mass="106208">MAPATATPTATPTGERRQCWECRRRRLVCDSARPACNKCRAAGTECPGYSGNKPLKWITPGKVKSRNRGTPSSRAKARVAAPDAAPSPSSSSCSSRSSSATVLTAQYNPNTNSHFNDNNNVPVSCPAAPVMAEPTGPTTAAASRASFDSSGSGATWSPRTDSLDEPIGSPTDLLFGDPSAGIFQQAQTGNLVDPMLFIKDLGAEARDFVNIVLYFNTCVYPDVAAMHDLPHNPYLDQLPMAALHQMPLSVCHTIAYLVLGHRLQRCGSGDAEDVLTRERSRLYHHRGEAMRCLGEDIANATTQCNDATILSVLMFLFADVRQFAAPYWRYHLTGATQLILLRGGLRKLMRSSMALRPSLLYFMIIGVMGNTTSPATNQIPATSSLDIIDLMAESYGEGLSPSLCCPPTLMLHIIRINHLRLQGSSNHANEFIHLSATTLLEQIQAFSPEQWVVTSNFPREEWSLLGRIYQSAILIYCISSLQSVGVLPYTADLVSVRAAHGSRLCLLLRKTLTSQMARKCMTWPLIVAGVQAKSSSPDMRAFVEASLTEIGRDLATPIPGAARDMLEAFWESRSDDWDACFNQPYAFVPLFATVAHDHHRFRRSILNNLFSKRSVLELSPIIDYHVQKLMHRLEESHRHQSVLRLDDAFAALTSDIITHYCYGHSWCYLTDKNFDSHIRDVVNDAATYIHINRFFPWFPNLLRLIPAKLMCFVQLEKAVVFDIQKAIYKHSRETGTEVPKDTEKLHQGNMFERLNDPNVPSEERALPRLQDEGMTLLAAGTSRAIPLKTALPSITSRATWTELEKLPYLTGVVNESSRLPFGLTIRLPRLAPTDVIQYKQYSISPGTPVSTSSYFMHRNPSIFPSPEEFKPERWISNGEIDRHLTRLPKHRQLSSLAYSELYMAISYLVRRFDLELHDTPPENLRITRDMGAGFTDKYEFKVSAKVVGMVRE</sequence>
<name>A0ACC3BDU4_9EURO</name>
<reference evidence="1 2" key="1">
    <citation type="journal article" date="2023" name="ACS Omega">
        <title>Identification of the Neoaspergillic Acid Biosynthesis Gene Cluster by Establishing an In Vitro CRISPR-Ribonucleoprotein Genetic System in Aspergillus melleus.</title>
        <authorList>
            <person name="Yuan B."/>
            <person name="Grau M.F."/>
            <person name="Murata R.M."/>
            <person name="Torok T."/>
            <person name="Venkateswaran K."/>
            <person name="Stajich J.E."/>
            <person name="Wang C.C.C."/>
        </authorList>
    </citation>
    <scope>NUCLEOTIDE SEQUENCE [LARGE SCALE GENOMIC DNA]</scope>
    <source>
        <strain evidence="1 2">IMV 1140</strain>
    </source>
</reference>
<keyword evidence="2" id="KW-1185">Reference proteome</keyword>
<evidence type="ECO:0000313" key="2">
    <source>
        <dbReference type="Proteomes" id="UP001177260"/>
    </source>
</evidence>
<dbReference type="EMBL" id="JAOPJF010000006">
    <property type="protein sequence ID" value="KAK1148839.1"/>
    <property type="molecule type" value="Genomic_DNA"/>
</dbReference>
<protein>
    <submittedName>
        <fullName evidence="1">Uncharacterized protein</fullName>
    </submittedName>
</protein>
<organism evidence="1 2">
    <name type="scientific">Aspergillus melleus</name>
    <dbReference type="NCBI Taxonomy" id="138277"/>
    <lineage>
        <taxon>Eukaryota</taxon>
        <taxon>Fungi</taxon>
        <taxon>Dikarya</taxon>
        <taxon>Ascomycota</taxon>
        <taxon>Pezizomycotina</taxon>
        <taxon>Eurotiomycetes</taxon>
        <taxon>Eurotiomycetidae</taxon>
        <taxon>Eurotiales</taxon>
        <taxon>Aspergillaceae</taxon>
        <taxon>Aspergillus</taxon>
        <taxon>Aspergillus subgen. Circumdati</taxon>
    </lineage>
</organism>
<accession>A0ACC3BDU4</accession>
<gene>
    <name evidence="1" type="ORF">N8T08_008724</name>
</gene>
<dbReference type="Proteomes" id="UP001177260">
    <property type="component" value="Unassembled WGS sequence"/>
</dbReference>
<proteinExistence type="predicted"/>
<evidence type="ECO:0000313" key="1">
    <source>
        <dbReference type="EMBL" id="KAK1148839.1"/>
    </source>
</evidence>
<comment type="caution">
    <text evidence="1">The sequence shown here is derived from an EMBL/GenBank/DDBJ whole genome shotgun (WGS) entry which is preliminary data.</text>
</comment>